<dbReference type="OrthoDB" id="2563021at2759"/>
<keyword evidence="5" id="KW-1185">Reference proteome</keyword>
<dbReference type="AlphaFoldDB" id="A0A409YEH7"/>
<keyword evidence="2" id="KW-0812">Transmembrane</keyword>
<feature type="compositionally biased region" description="Polar residues" evidence="1">
    <location>
        <begin position="319"/>
        <end position="330"/>
    </location>
</feature>
<feature type="compositionally biased region" description="Low complexity" evidence="1">
    <location>
        <begin position="331"/>
        <end position="340"/>
    </location>
</feature>
<organism evidence="4 5">
    <name type="scientific">Panaeolus cyanescens</name>
    <dbReference type="NCBI Taxonomy" id="181874"/>
    <lineage>
        <taxon>Eukaryota</taxon>
        <taxon>Fungi</taxon>
        <taxon>Dikarya</taxon>
        <taxon>Basidiomycota</taxon>
        <taxon>Agaricomycotina</taxon>
        <taxon>Agaricomycetes</taxon>
        <taxon>Agaricomycetidae</taxon>
        <taxon>Agaricales</taxon>
        <taxon>Agaricineae</taxon>
        <taxon>Galeropsidaceae</taxon>
        <taxon>Panaeolus</taxon>
    </lineage>
</organism>
<dbReference type="STRING" id="181874.A0A409YEH7"/>
<feature type="compositionally biased region" description="Polar residues" evidence="1">
    <location>
        <begin position="433"/>
        <end position="442"/>
    </location>
</feature>
<reference evidence="4 5" key="1">
    <citation type="journal article" date="2018" name="Evol. Lett.">
        <title>Horizontal gene cluster transfer increased hallucinogenic mushroom diversity.</title>
        <authorList>
            <person name="Reynolds H.T."/>
            <person name="Vijayakumar V."/>
            <person name="Gluck-Thaler E."/>
            <person name="Korotkin H.B."/>
            <person name="Matheny P.B."/>
            <person name="Slot J.C."/>
        </authorList>
    </citation>
    <scope>NUCLEOTIDE SEQUENCE [LARGE SCALE GENOMIC DNA]</scope>
    <source>
        <strain evidence="4 5">2629</strain>
    </source>
</reference>
<sequence length="537" mass="57992">MGAFASTPQFVLGFLLLATTIRSTLADTPTPYLNPGFSFNYDKQDQLLPLPLTSQCEAIQLKWGRTGNDTGPNPVAPYFLQVYHSASSTPFRLPQTERPQSWQVPFAPGTQYQICMFDFRGVSGGCQSTYTMIPNTTVTGTPSCGNLTVPQSFAVEAKVPTGLMGQYSYIDQCRSLSVKPLSGQPPYTLTVAPSSHPPYNITTDTMEDIKWEVQLPVGSRFFLSLHTGEGWKWATGPLRVGGNGPMDCLAPDTIRKADADKTLIGASVGGAVLGLLFGVLGCVGFLHLRRKWQRRRAPSKAYANSEYYFGRDSPDRPFRNTTPAPSVMFSTKTSTTRTPTLASMPLSHAPSRRDASNIRLEPVRPGRIPPSGSISRQGSVTTTMTGETVGTRSGDFALLPSSPPPGEFGFGSFNPADPFASSGIVIEDNASLTSSGAHSQYRPQHRRRPPSGLTMLTMAPSYRGPAPSNGDVYVIHETTPADTPPEYGRHVADTSFGPPGTTPQPPQGLEPVLASTIPEESEAASQHRQRPLQPNRI</sequence>
<keyword evidence="3" id="KW-0732">Signal</keyword>
<feature type="region of interest" description="Disordered" evidence="1">
    <location>
        <begin position="433"/>
        <end position="537"/>
    </location>
</feature>
<evidence type="ECO:0000256" key="1">
    <source>
        <dbReference type="SAM" id="MobiDB-lite"/>
    </source>
</evidence>
<feature type="signal peptide" evidence="3">
    <location>
        <begin position="1"/>
        <end position="26"/>
    </location>
</feature>
<evidence type="ECO:0000313" key="4">
    <source>
        <dbReference type="EMBL" id="PPR01385.1"/>
    </source>
</evidence>
<dbReference type="Proteomes" id="UP000284842">
    <property type="component" value="Unassembled WGS sequence"/>
</dbReference>
<feature type="region of interest" description="Disordered" evidence="1">
    <location>
        <begin position="314"/>
        <end position="382"/>
    </location>
</feature>
<evidence type="ECO:0008006" key="6">
    <source>
        <dbReference type="Google" id="ProtNLM"/>
    </source>
</evidence>
<name>A0A409YEH7_9AGAR</name>
<evidence type="ECO:0000313" key="5">
    <source>
        <dbReference type="Proteomes" id="UP000284842"/>
    </source>
</evidence>
<keyword evidence="2" id="KW-0472">Membrane</keyword>
<gene>
    <name evidence="4" type="ORF">CVT24_006223</name>
</gene>
<feature type="compositionally biased region" description="Basic and acidic residues" evidence="1">
    <location>
        <begin position="351"/>
        <end position="364"/>
    </location>
</feature>
<comment type="caution">
    <text evidence="4">The sequence shown here is derived from an EMBL/GenBank/DDBJ whole genome shotgun (WGS) entry which is preliminary data.</text>
</comment>
<protein>
    <recommendedName>
        <fullName evidence="6">Fibronectin type-III domain-containing protein</fullName>
    </recommendedName>
</protein>
<evidence type="ECO:0000256" key="2">
    <source>
        <dbReference type="SAM" id="Phobius"/>
    </source>
</evidence>
<evidence type="ECO:0000256" key="3">
    <source>
        <dbReference type="SAM" id="SignalP"/>
    </source>
</evidence>
<dbReference type="EMBL" id="NHTK01001251">
    <property type="protein sequence ID" value="PPR01385.1"/>
    <property type="molecule type" value="Genomic_DNA"/>
</dbReference>
<feature type="chain" id="PRO_5019468435" description="Fibronectin type-III domain-containing protein" evidence="3">
    <location>
        <begin position="27"/>
        <end position="537"/>
    </location>
</feature>
<proteinExistence type="predicted"/>
<keyword evidence="2" id="KW-1133">Transmembrane helix</keyword>
<accession>A0A409YEH7</accession>
<dbReference type="InParanoid" id="A0A409YEH7"/>
<feature type="transmembrane region" description="Helical" evidence="2">
    <location>
        <begin position="263"/>
        <end position="286"/>
    </location>
</feature>